<name>A0A6A6VMU0_9PLEO</name>
<feature type="transmembrane region" description="Helical" evidence="2">
    <location>
        <begin position="12"/>
        <end position="35"/>
    </location>
</feature>
<keyword evidence="2" id="KW-1133">Transmembrane helix</keyword>
<evidence type="ECO:0000256" key="1">
    <source>
        <dbReference type="SAM" id="MobiDB-lite"/>
    </source>
</evidence>
<feature type="compositionally biased region" description="Low complexity" evidence="1">
    <location>
        <begin position="209"/>
        <end position="218"/>
    </location>
</feature>
<reference evidence="3" key="1">
    <citation type="journal article" date="2020" name="Stud. Mycol.">
        <title>101 Dothideomycetes genomes: a test case for predicting lifestyles and emergence of pathogens.</title>
        <authorList>
            <person name="Haridas S."/>
            <person name="Albert R."/>
            <person name="Binder M."/>
            <person name="Bloem J."/>
            <person name="Labutti K."/>
            <person name="Salamov A."/>
            <person name="Andreopoulos B."/>
            <person name="Baker S."/>
            <person name="Barry K."/>
            <person name="Bills G."/>
            <person name="Bluhm B."/>
            <person name="Cannon C."/>
            <person name="Castanera R."/>
            <person name="Culley D."/>
            <person name="Daum C."/>
            <person name="Ezra D."/>
            <person name="Gonzalez J."/>
            <person name="Henrissat B."/>
            <person name="Kuo A."/>
            <person name="Liang C."/>
            <person name="Lipzen A."/>
            <person name="Lutzoni F."/>
            <person name="Magnuson J."/>
            <person name="Mondo S."/>
            <person name="Nolan M."/>
            <person name="Ohm R."/>
            <person name="Pangilinan J."/>
            <person name="Park H.-J."/>
            <person name="Ramirez L."/>
            <person name="Alfaro M."/>
            <person name="Sun H."/>
            <person name="Tritt A."/>
            <person name="Yoshinaga Y."/>
            <person name="Zwiers L.-H."/>
            <person name="Turgeon B."/>
            <person name="Goodwin S."/>
            <person name="Spatafora J."/>
            <person name="Crous P."/>
            <person name="Grigoriev I."/>
        </authorList>
    </citation>
    <scope>NUCLEOTIDE SEQUENCE</scope>
    <source>
        <strain evidence="3">CBS 119925</strain>
    </source>
</reference>
<dbReference type="EMBL" id="MU006562">
    <property type="protein sequence ID" value="KAF2751116.1"/>
    <property type="molecule type" value="Genomic_DNA"/>
</dbReference>
<evidence type="ECO:0000256" key="2">
    <source>
        <dbReference type="SAM" id="Phobius"/>
    </source>
</evidence>
<feature type="region of interest" description="Disordered" evidence="1">
    <location>
        <begin position="182"/>
        <end position="280"/>
    </location>
</feature>
<protein>
    <submittedName>
        <fullName evidence="3">Uncharacterized protein</fullName>
    </submittedName>
</protein>
<dbReference type="Proteomes" id="UP000799440">
    <property type="component" value="Unassembled WGS sequence"/>
</dbReference>
<keyword evidence="2" id="KW-0472">Membrane</keyword>
<dbReference type="PANTHER" id="PTHR40623:SF1">
    <property type="match status" value="1"/>
</dbReference>
<keyword evidence="2" id="KW-0812">Transmembrane</keyword>
<dbReference type="PANTHER" id="PTHR40623">
    <property type="entry name" value="INTEGRAL MEMBRANE PROTEIN"/>
    <property type="match status" value="1"/>
</dbReference>
<evidence type="ECO:0000313" key="3">
    <source>
        <dbReference type="EMBL" id="KAF2751116.1"/>
    </source>
</evidence>
<feature type="compositionally biased region" description="Polar residues" evidence="1">
    <location>
        <begin position="250"/>
        <end position="280"/>
    </location>
</feature>
<sequence>MANWFGNLDLAYKYTIVFVSLLVLTILAGLCKVLYNRRRLKKHVAEAKLETGQKEDQMELNAREKDEGDLFGIRAIEAGYFAGIHQSRPTSRAGSIAGSFAESRGTSTLLGGASLALKDHTRSYNSSVTTLPLAHTIDRDSSGTNSPPRRKAPPTIRLAPSQAELSGRTNHSAAVDMNLMVPPSPVLARGRGSPTFGGSDDGSDDGRASPRSLSPRSANFTAGHYAPVAPQLPMPQGLQVNVHTPEDTTKSQAASFNFDYSNPSSRGPTPDASSRLQSSR</sequence>
<dbReference type="AlphaFoldDB" id="A0A6A6VMU0"/>
<accession>A0A6A6VMU0</accession>
<dbReference type="OrthoDB" id="5361354at2759"/>
<proteinExistence type="predicted"/>
<organism evidence="3 4">
    <name type="scientific">Sporormia fimetaria CBS 119925</name>
    <dbReference type="NCBI Taxonomy" id="1340428"/>
    <lineage>
        <taxon>Eukaryota</taxon>
        <taxon>Fungi</taxon>
        <taxon>Dikarya</taxon>
        <taxon>Ascomycota</taxon>
        <taxon>Pezizomycotina</taxon>
        <taxon>Dothideomycetes</taxon>
        <taxon>Pleosporomycetidae</taxon>
        <taxon>Pleosporales</taxon>
        <taxon>Sporormiaceae</taxon>
        <taxon>Sporormia</taxon>
    </lineage>
</organism>
<evidence type="ECO:0000313" key="4">
    <source>
        <dbReference type="Proteomes" id="UP000799440"/>
    </source>
</evidence>
<keyword evidence="4" id="KW-1185">Reference proteome</keyword>
<gene>
    <name evidence="3" type="ORF">M011DRAFT_101905</name>
</gene>
<feature type="region of interest" description="Disordered" evidence="1">
    <location>
        <begin position="135"/>
        <end position="169"/>
    </location>
</feature>